<dbReference type="NCBIfam" id="TIGR01128">
    <property type="entry name" value="holA"/>
    <property type="match status" value="1"/>
</dbReference>
<keyword evidence="4 11" id="KW-0548">Nucleotidyltransferase</keyword>
<evidence type="ECO:0000259" key="9">
    <source>
        <dbReference type="Pfam" id="PF06144"/>
    </source>
</evidence>
<protein>
    <recommendedName>
        <fullName evidence="2">DNA polymerase III subunit delta</fullName>
        <ecNumber evidence="1">2.7.7.7</ecNumber>
    </recommendedName>
</protein>
<evidence type="ECO:0000256" key="1">
    <source>
        <dbReference type="ARBA" id="ARBA00012417"/>
    </source>
</evidence>
<keyword evidence="5" id="KW-0235">DNA replication</keyword>
<feature type="domain" description="DNA polymerase III delta subunit-like C-terminal" evidence="10">
    <location>
        <begin position="216"/>
        <end position="336"/>
    </location>
</feature>
<comment type="caution">
    <text evidence="11">The sequence shown here is derived from an EMBL/GenBank/DDBJ whole genome shotgun (WGS) entry which is preliminary data.</text>
</comment>
<evidence type="ECO:0000259" key="10">
    <source>
        <dbReference type="Pfam" id="PF21694"/>
    </source>
</evidence>
<dbReference type="RefSeq" id="WP_204654192.1">
    <property type="nucleotide sequence ID" value="NZ_JAFBFD010000021.1"/>
</dbReference>
<dbReference type="InterPro" id="IPR005790">
    <property type="entry name" value="DNA_polIII_delta"/>
</dbReference>
<dbReference type="Proteomes" id="UP001595969">
    <property type="component" value="Unassembled WGS sequence"/>
</dbReference>
<dbReference type="Pfam" id="PF06144">
    <property type="entry name" value="DNA_pol3_delta"/>
    <property type="match status" value="1"/>
</dbReference>
<dbReference type="InterPro" id="IPR008921">
    <property type="entry name" value="DNA_pol3_clamp-load_cplx_C"/>
</dbReference>
<dbReference type="InterPro" id="IPR027417">
    <property type="entry name" value="P-loop_NTPase"/>
</dbReference>
<dbReference type="GO" id="GO:0003887">
    <property type="term" value="F:DNA-directed DNA polymerase activity"/>
    <property type="evidence" value="ECO:0007669"/>
    <property type="project" value="UniProtKB-EC"/>
</dbReference>
<evidence type="ECO:0000256" key="6">
    <source>
        <dbReference type="ARBA" id="ARBA00022932"/>
    </source>
</evidence>
<keyword evidence="12" id="KW-1185">Reference proteome</keyword>
<dbReference type="SUPFAM" id="SSF48019">
    <property type="entry name" value="post-AAA+ oligomerization domain-like"/>
    <property type="match status" value="1"/>
</dbReference>
<evidence type="ECO:0000313" key="12">
    <source>
        <dbReference type="Proteomes" id="UP001595969"/>
    </source>
</evidence>
<dbReference type="EMBL" id="JBHSGS010000009">
    <property type="protein sequence ID" value="MFC4718439.1"/>
    <property type="molecule type" value="Genomic_DNA"/>
</dbReference>
<dbReference type="Pfam" id="PF21694">
    <property type="entry name" value="DNA_pol3_delta_C"/>
    <property type="match status" value="1"/>
</dbReference>
<dbReference type="Gene3D" id="1.10.8.60">
    <property type="match status" value="1"/>
</dbReference>
<dbReference type="EC" id="2.7.7.7" evidence="1"/>
<dbReference type="Gene3D" id="3.40.50.300">
    <property type="entry name" value="P-loop containing nucleotide triphosphate hydrolases"/>
    <property type="match status" value="1"/>
</dbReference>
<gene>
    <name evidence="11" type="primary">holA</name>
    <name evidence="11" type="ORF">ACFO5I_01590</name>
</gene>
<keyword evidence="6" id="KW-0239">DNA-directed DNA polymerase</keyword>
<evidence type="ECO:0000256" key="5">
    <source>
        <dbReference type="ARBA" id="ARBA00022705"/>
    </source>
</evidence>
<evidence type="ECO:0000256" key="7">
    <source>
        <dbReference type="ARBA" id="ARBA00034754"/>
    </source>
</evidence>
<dbReference type="PANTHER" id="PTHR34388:SF1">
    <property type="entry name" value="DNA POLYMERASE III SUBUNIT DELTA"/>
    <property type="match status" value="1"/>
</dbReference>
<dbReference type="Gene3D" id="1.20.272.10">
    <property type="match status" value="1"/>
</dbReference>
<feature type="domain" description="DNA polymerase III delta N-terminal" evidence="9">
    <location>
        <begin position="19"/>
        <end position="142"/>
    </location>
</feature>
<organism evidence="11 12">
    <name type="scientific">Enterococcus lemanii</name>
    <dbReference type="NCBI Taxonomy" id="1159752"/>
    <lineage>
        <taxon>Bacteria</taxon>
        <taxon>Bacillati</taxon>
        <taxon>Bacillota</taxon>
        <taxon>Bacilli</taxon>
        <taxon>Lactobacillales</taxon>
        <taxon>Enterococcaceae</taxon>
        <taxon>Enterococcus</taxon>
    </lineage>
</organism>
<comment type="catalytic activity">
    <reaction evidence="8">
        <text>DNA(n) + a 2'-deoxyribonucleoside 5'-triphosphate = DNA(n+1) + diphosphate</text>
        <dbReference type="Rhea" id="RHEA:22508"/>
        <dbReference type="Rhea" id="RHEA-COMP:17339"/>
        <dbReference type="Rhea" id="RHEA-COMP:17340"/>
        <dbReference type="ChEBI" id="CHEBI:33019"/>
        <dbReference type="ChEBI" id="CHEBI:61560"/>
        <dbReference type="ChEBI" id="CHEBI:173112"/>
        <dbReference type="EC" id="2.7.7.7"/>
    </reaction>
</comment>
<accession>A0ABV9MTI2</accession>
<dbReference type="InterPro" id="IPR010372">
    <property type="entry name" value="DNA_pol3_delta_N"/>
</dbReference>
<reference evidence="12" key="1">
    <citation type="journal article" date="2019" name="Int. J. Syst. Evol. Microbiol.">
        <title>The Global Catalogue of Microorganisms (GCM) 10K type strain sequencing project: providing services to taxonomists for standard genome sequencing and annotation.</title>
        <authorList>
            <consortium name="The Broad Institute Genomics Platform"/>
            <consortium name="The Broad Institute Genome Sequencing Center for Infectious Disease"/>
            <person name="Wu L."/>
            <person name="Ma J."/>
        </authorList>
    </citation>
    <scope>NUCLEOTIDE SEQUENCE [LARGE SCALE GENOMIC DNA]</scope>
    <source>
        <strain evidence="12">CGMCC 1.19032</strain>
    </source>
</reference>
<name>A0ABV9MTI2_9ENTE</name>
<comment type="similarity">
    <text evidence="7">Belongs to the DNA polymerase HolA subunit family.</text>
</comment>
<evidence type="ECO:0000256" key="3">
    <source>
        <dbReference type="ARBA" id="ARBA00022679"/>
    </source>
</evidence>
<keyword evidence="3 11" id="KW-0808">Transferase</keyword>
<sequence length="345" mass="40462">MNAQEAIQSIRTKKLENIYLVIGTENFLREQVRQAFFERLMLTETDLNFQQFDLVENSLNDVLLEVESSPFFGDYRLVFLENPLFLSSEKIKSEQEDVLDKFIEYIEQPLETTILVIWFNQEKMDERKKITKRLKKAATRIDVEPMKEAEVRRYLQQTFNNEGLEFSRDAFEQFLFLTDASLSKAMREFEKIRLFAAEEKKINITIIDSLVPKSLEQNVFDLTESILAGKVEAALRLYEELRVQGEETIKINAILISQIRLLLQVRLLENIGYQQGSIAETLKVHPYRIKLAMQQARKFKVPQLVKLLDELIENDYATKTGKVEKEFAFQLLILKMGEIKKNQRS</sequence>
<evidence type="ECO:0000313" key="11">
    <source>
        <dbReference type="EMBL" id="MFC4718439.1"/>
    </source>
</evidence>
<dbReference type="PANTHER" id="PTHR34388">
    <property type="entry name" value="DNA POLYMERASE III SUBUNIT DELTA"/>
    <property type="match status" value="1"/>
</dbReference>
<evidence type="ECO:0000256" key="2">
    <source>
        <dbReference type="ARBA" id="ARBA00017703"/>
    </source>
</evidence>
<dbReference type="SUPFAM" id="SSF52540">
    <property type="entry name" value="P-loop containing nucleoside triphosphate hydrolases"/>
    <property type="match status" value="1"/>
</dbReference>
<dbReference type="InterPro" id="IPR048466">
    <property type="entry name" value="DNA_pol3_delta-like_C"/>
</dbReference>
<evidence type="ECO:0000256" key="8">
    <source>
        <dbReference type="ARBA" id="ARBA00049244"/>
    </source>
</evidence>
<proteinExistence type="inferred from homology"/>
<evidence type="ECO:0000256" key="4">
    <source>
        <dbReference type="ARBA" id="ARBA00022695"/>
    </source>
</evidence>